<accession>A0A930XWG5</accession>
<dbReference type="PANTHER" id="PTHR43394:SF1">
    <property type="entry name" value="ATP-BINDING CASSETTE SUB-FAMILY B MEMBER 10, MITOCHONDRIAL"/>
    <property type="match status" value="1"/>
</dbReference>
<dbReference type="Proteomes" id="UP000604381">
    <property type="component" value="Unassembled WGS sequence"/>
</dbReference>
<dbReference type="InterPro" id="IPR039421">
    <property type="entry name" value="Type_1_exporter"/>
</dbReference>
<dbReference type="GO" id="GO:0015421">
    <property type="term" value="F:ABC-type oligopeptide transporter activity"/>
    <property type="evidence" value="ECO:0007669"/>
    <property type="project" value="TreeGrafter"/>
</dbReference>
<reference evidence="1" key="1">
    <citation type="submission" date="2020-10" db="EMBL/GenBank/DDBJ databases">
        <title>An improved Amphimedon queenslandica hologenome assembly reveals how three proteobacterial symbionts can extend the metabolic phenotypic of their marine sponge host.</title>
        <authorList>
            <person name="Degnan B."/>
            <person name="Degnan S."/>
            <person name="Xiang X."/>
        </authorList>
    </citation>
    <scope>NUCLEOTIDE SEQUENCE</scope>
    <source>
        <strain evidence="1">AqS2</strain>
    </source>
</reference>
<organism evidence="1 2">
    <name type="scientific">Candidatus Amphirhobacter heronislandensis</name>
    <dbReference type="NCBI Taxonomy" id="1732024"/>
    <lineage>
        <taxon>Bacteria</taxon>
        <taxon>Pseudomonadati</taxon>
        <taxon>Pseudomonadota</taxon>
        <taxon>Gammaproteobacteria</taxon>
        <taxon>Candidatus Tethybacterales</taxon>
        <taxon>Candidatus Tethybacteraceae</taxon>
        <taxon>Candidatus Amphirhobacter</taxon>
    </lineage>
</organism>
<protein>
    <recommendedName>
        <fullName evidence="3">ABC transporter ATP-binding protein</fullName>
    </recommendedName>
</protein>
<dbReference type="AlphaFoldDB" id="A0A930XWG5"/>
<sequence>GRTVLIIAHRFATVEVADRIAVIDRGGVVAQGSHAELMAGCDLYRRLYEAQRLEREG</sequence>
<evidence type="ECO:0000313" key="2">
    <source>
        <dbReference type="Proteomes" id="UP000604381"/>
    </source>
</evidence>
<dbReference type="InterPro" id="IPR027417">
    <property type="entry name" value="P-loop_NTPase"/>
</dbReference>
<dbReference type="EMBL" id="JADHEI010000031">
    <property type="protein sequence ID" value="MBF2735067.1"/>
    <property type="molecule type" value="Genomic_DNA"/>
</dbReference>
<name>A0A930XWG5_9GAMM</name>
<evidence type="ECO:0000313" key="1">
    <source>
        <dbReference type="EMBL" id="MBF2735067.1"/>
    </source>
</evidence>
<feature type="non-terminal residue" evidence="1">
    <location>
        <position position="1"/>
    </location>
</feature>
<proteinExistence type="predicted"/>
<comment type="caution">
    <text evidence="1">The sequence shown here is derived from an EMBL/GenBank/DDBJ whole genome shotgun (WGS) entry which is preliminary data.</text>
</comment>
<dbReference type="Gene3D" id="3.40.50.300">
    <property type="entry name" value="P-loop containing nucleotide triphosphate hydrolases"/>
    <property type="match status" value="1"/>
</dbReference>
<gene>
    <name evidence="1" type="ORF">ISN26_03120</name>
</gene>
<dbReference type="SUPFAM" id="SSF52540">
    <property type="entry name" value="P-loop containing nucleoside triphosphate hydrolases"/>
    <property type="match status" value="1"/>
</dbReference>
<evidence type="ECO:0008006" key="3">
    <source>
        <dbReference type="Google" id="ProtNLM"/>
    </source>
</evidence>
<dbReference type="PANTHER" id="PTHR43394">
    <property type="entry name" value="ATP-DEPENDENT PERMEASE MDL1, MITOCHONDRIAL"/>
    <property type="match status" value="1"/>
</dbReference>
<keyword evidence="2" id="KW-1185">Reference proteome</keyword>